<feature type="binding site" evidence="15">
    <location>
        <position position="170"/>
    </location>
    <ligand>
        <name>ATP</name>
        <dbReference type="ChEBI" id="CHEBI:30616"/>
    </ligand>
</feature>
<protein>
    <recommendedName>
        <fullName evidence="19">Protein kinase domain-containing protein</fullName>
    </recommendedName>
</protein>
<evidence type="ECO:0000256" key="17">
    <source>
        <dbReference type="SAM" id="MobiDB-lite"/>
    </source>
</evidence>
<evidence type="ECO:0000256" key="13">
    <source>
        <dbReference type="ARBA" id="ARBA00023170"/>
    </source>
</evidence>
<dbReference type="Pfam" id="PF00069">
    <property type="entry name" value="Pkinase"/>
    <property type="match status" value="1"/>
</dbReference>
<dbReference type="Proteomes" id="UP001231189">
    <property type="component" value="Unassembled WGS sequence"/>
</dbReference>
<evidence type="ECO:0000256" key="1">
    <source>
        <dbReference type="ARBA" id="ARBA00004251"/>
    </source>
</evidence>
<keyword evidence="5" id="KW-0808">Transferase</keyword>
<evidence type="ECO:0000256" key="5">
    <source>
        <dbReference type="ARBA" id="ARBA00022679"/>
    </source>
</evidence>
<dbReference type="GO" id="GO:0002229">
    <property type="term" value="P:defense response to oomycetes"/>
    <property type="evidence" value="ECO:0007669"/>
    <property type="project" value="UniProtKB-ARBA"/>
</dbReference>
<evidence type="ECO:0000256" key="12">
    <source>
        <dbReference type="ARBA" id="ARBA00023136"/>
    </source>
</evidence>
<dbReference type="FunFam" id="1.10.510.10:FF:000240">
    <property type="entry name" value="Lectin-domain containing receptor kinase A4.3"/>
    <property type="match status" value="1"/>
</dbReference>
<comment type="caution">
    <text evidence="20">The sequence shown here is derived from an EMBL/GenBank/DDBJ whole genome shotgun (WGS) entry which is preliminary data.</text>
</comment>
<evidence type="ECO:0000256" key="4">
    <source>
        <dbReference type="ARBA" id="ARBA00022475"/>
    </source>
</evidence>
<feature type="region of interest" description="Disordered" evidence="17">
    <location>
        <begin position="378"/>
        <end position="415"/>
    </location>
</feature>
<keyword evidence="16" id="KW-0723">Serine/threonine-protein kinase</keyword>
<dbReference type="InterPro" id="IPR011009">
    <property type="entry name" value="Kinase-like_dom_sf"/>
</dbReference>
<dbReference type="PANTHER" id="PTHR27007">
    <property type="match status" value="1"/>
</dbReference>
<dbReference type="PROSITE" id="PS50011">
    <property type="entry name" value="PROTEIN_KINASE_DOM"/>
    <property type="match status" value="1"/>
</dbReference>
<dbReference type="SUPFAM" id="SSF56112">
    <property type="entry name" value="Protein kinase-like (PK-like)"/>
    <property type="match status" value="1"/>
</dbReference>
<dbReference type="InterPro" id="IPR008271">
    <property type="entry name" value="Ser/Thr_kinase_AS"/>
</dbReference>
<dbReference type="SMART" id="SM00220">
    <property type="entry name" value="S_TKc"/>
    <property type="match status" value="1"/>
</dbReference>
<organism evidence="20 21">
    <name type="scientific">Lolium multiflorum</name>
    <name type="common">Italian ryegrass</name>
    <name type="synonym">Lolium perenne subsp. multiflorum</name>
    <dbReference type="NCBI Taxonomy" id="4521"/>
    <lineage>
        <taxon>Eukaryota</taxon>
        <taxon>Viridiplantae</taxon>
        <taxon>Streptophyta</taxon>
        <taxon>Embryophyta</taxon>
        <taxon>Tracheophyta</taxon>
        <taxon>Spermatophyta</taxon>
        <taxon>Magnoliopsida</taxon>
        <taxon>Liliopsida</taxon>
        <taxon>Poales</taxon>
        <taxon>Poaceae</taxon>
        <taxon>BOP clade</taxon>
        <taxon>Pooideae</taxon>
        <taxon>Poodae</taxon>
        <taxon>Poeae</taxon>
        <taxon>Poeae Chloroplast Group 2 (Poeae type)</taxon>
        <taxon>Loliodinae</taxon>
        <taxon>Loliinae</taxon>
        <taxon>Lolium</taxon>
    </lineage>
</organism>
<dbReference type="Gene3D" id="3.30.200.20">
    <property type="entry name" value="Phosphorylase Kinase, domain 1"/>
    <property type="match status" value="1"/>
</dbReference>
<keyword evidence="21" id="KW-1185">Reference proteome</keyword>
<comment type="similarity">
    <text evidence="3">In the C-terminal section; belongs to the protein kinase superfamily. Ser/Thr protein kinase family.</text>
</comment>
<evidence type="ECO:0000256" key="9">
    <source>
        <dbReference type="ARBA" id="ARBA00022777"/>
    </source>
</evidence>
<sequence length="415" mass="45316">MAMVSSDGVGNDEVVDGEGAPTLRRDAPQTIQPAVRRELGYDSNKTRDAGSGPVGQLTPPQSAAKTGLFIGASAGAVVLICLILSAVWFCLRRKKTKVMTARSPALDRGNPIPMEEEEDFAKWMGPRRFGYSELAIATRFFSDEEKLGQGGFGSVYRGYLKETNMHVAVKRVSKGSRQGKKEHEIILGVGSALLYLHEEWEQCVLHRDIKPSNLMLDASFNVKLGDFGLARLVDHGQGARTTMLIGTMGYMDPESMVTGKASRESDIYSFGVVILEIISGRRPIATMQLVQLVWELYGDARILDAVDTRLNGEFDSQEVERMMVAALWCVHPDKSQRPSIRQAVNVMRSDAPSPILPAKMPVATFVFPVDSILSQSIDTTETSGRGSYETGTRSTGYGTRTTCSSSGVHTSSLPR</sequence>
<dbReference type="PROSITE" id="PS00108">
    <property type="entry name" value="PROTEIN_KINASE_ST"/>
    <property type="match status" value="1"/>
</dbReference>
<keyword evidence="8 15" id="KW-0547">Nucleotide-binding</keyword>
<evidence type="ECO:0000256" key="15">
    <source>
        <dbReference type="PROSITE-ProRule" id="PRU10141"/>
    </source>
</evidence>
<evidence type="ECO:0000256" key="6">
    <source>
        <dbReference type="ARBA" id="ARBA00022692"/>
    </source>
</evidence>
<evidence type="ECO:0000256" key="14">
    <source>
        <dbReference type="ARBA" id="ARBA00023180"/>
    </source>
</evidence>
<keyword evidence="7" id="KW-0732">Signal</keyword>
<keyword evidence="14" id="KW-0325">Glycoprotein</keyword>
<evidence type="ECO:0000256" key="3">
    <source>
        <dbReference type="ARBA" id="ARBA00010217"/>
    </source>
</evidence>
<dbReference type="Gene3D" id="1.10.510.10">
    <property type="entry name" value="Transferase(Phosphotransferase) domain 1"/>
    <property type="match status" value="1"/>
</dbReference>
<evidence type="ECO:0000256" key="7">
    <source>
        <dbReference type="ARBA" id="ARBA00022729"/>
    </source>
</evidence>
<dbReference type="InterPro" id="IPR017441">
    <property type="entry name" value="Protein_kinase_ATP_BS"/>
</dbReference>
<dbReference type="GO" id="GO:0005886">
    <property type="term" value="C:plasma membrane"/>
    <property type="evidence" value="ECO:0007669"/>
    <property type="project" value="UniProtKB-SubCell"/>
</dbReference>
<dbReference type="PROSITE" id="PS00107">
    <property type="entry name" value="PROTEIN_KINASE_ATP"/>
    <property type="match status" value="1"/>
</dbReference>
<keyword evidence="6 18" id="KW-0812">Transmembrane</keyword>
<evidence type="ECO:0000313" key="21">
    <source>
        <dbReference type="Proteomes" id="UP001231189"/>
    </source>
</evidence>
<evidence type="ECO:0000313" key="20">
    <source>
        <dbReference type="EMBL" id="KAK1614011.1"/>
    </source>
</evidence>
<feature type="compositionally biased region" description="Basic and acidic residues" evidence="17">
    <location>
        <begin position="35"/>
        <end position="48"/>
    </location>
</feature>
<dbReference type="EMBL" id="JAUUTY010000006">
    <property type="protein sequence ID" value="KAK1614011.1"/>
    <property type="molecule type" value="Genomic_DNA"/>
</dbReference>
<keyword evidence="12 18" id="KW-0472">Membrane</keyword>
<keyword evidence="9" id="KW-0418">Kinase</keyword>
<gene>
    <name evidence="20" type="ORF">QYE76_019528</name>
</gene>
<dbReference type="GO" id="GO:0005524">
    <property type="term" value="F:ATP binding"/>
    <property type="evidence" value="ECO:0007669"/>
    <property type="project" value="UniProtKB-UniRule"/>
</dbReference>
<evidence type="ECO:0000256" key="2">
    <source>
        <dbReference type="ARBA" id="ARBA00008536"/>
    </source>
</evidence>
<accession>A0AAD8R450</accession>
<evidence type="ECO:0000256" key="8">
    <source>
        <dbReference type="ARBA" id="ARBA00022741"/>
    </source>
</evidence>
<feature type="transmembrane region" description="Helical" evidence="18">
    <location>
        <begin position="68"/>
        <end position="91"/>
    </location>
</feature>
<keyword evidence="4" id="KW-1003">Cell membrane</keyword>
<evidence type="ECO:0000256" key="11">
    <source>
        <dbReference type="ARBA" id="ARBA00022989"/>
    </source>
</evidence>
<comment type="subcellular location">
    <subcellularLocation>
        <location evidence="1">Cell membrane</location>
        <topology evidence="1">Single-pass type I membrane protein</topology>
    </subcellularLocation>
</comment>
<reference evidence="20" key="1">
    <citation type="submission" date="2023-07" db="EMBL/GenBank/DDBJ databases">
        <title>A chromosome-level genome assembly of Lolium multiflorum.</title>
        <authorList>
            <person name="Chen Y."/>
            <person name="Copetti D."/>
            <person name="Kolliker R."/>
            <person name="Studer B."/>
        </authorList>
    </citation>
    <scope>NUCLEOTIDE SEQUENCE</scope>
    <source>
        <strain evidence="20">02402/16</strain>
        <tissue evidence="20">Leaf</tissue>
    </source>
</reference>
<dbReference type="AlphaFoldDB" id="A0AAD8R450"/>
<comment type="similarity">
    <text evidence="16">Belongs to the protein kinase superfamily.</text>
</comment>
<proteinExistence type="inferred from homology"/>
<name>A0AAD8R450_LOLMU</name>
<feature type="region of interest" description="Disordered" evidence="17">
    <location>
        <begin position="1"/>
        <end position="58"/>
    </location>
</feature>
<dbReference type="InterPro" id="IPR050528">
    <property type="entry name" value="L-type_Lectin-RKs"/>
</dbReference>
<evidence type="ECO:0000256" key="18">
    <source>
        <dbReference type="SAM" id="Phobius"/>
    </source>
</evidence>
<dbReference type="InterPro" id="IPR000719">
    <property type="entry name" value="Prot_kinase_dom"/>
</dbReference>
<keyword evidence="13" id="KW-0675">Receptor</keyword>
<evidence type="ECO:0000259" key="19">
    <source>
        <dbReference type="PROSITE" id="PS50011"/>
    </source>
</evidence>
<feature type="domain" description="Protein kinase" evidence="19">
    <location>
        <begin position="43"/>
        <end position="356"/>
    </location>
</feature>
<keyword evidence="11 18" id="KW-1133">Transmembrane helix</keyword>
<keyword evidence="10 15" id="KW-0067">ATP-binding</keyword>
<evidence type="ECO:0000256" key="10">
    <source>
        <dbReference type="ARBA" id="ARBA00022840"/>
    </source>
</evidence>
<evidence type="ECO:0000256" key="16">
    <source>
        <dbReference type="RuleBase" id="RU000304"/>
    </source>
</evidence>
<dbReference type="GO" id="GO:0004674">
    <property type="term" value="F:protein serine/threonine kinase activity"/>
    <property type="evidence" value="ECO:0007669"/>
    <property type="project" value="UniProtKB-KW"/>
</dbReference>
<comment type="similarity">
    <text evidence="2">In the N-terminal section; belongs to the leguminous lectin family.</text>
</comment>
<feature type="compositionally biased region" description="Low complexity" evidence="17">
    <location>
        <begin position="1"/>
        <end position="12"/>
    </location>
</feature>
<feature type="compositionally biased region" description="Low complexity" evidence="17">
    <location>
        <begin position="379"/>
        <end position="407"/>
    </location>
</feature>